<reference evidence="2" key="1">
    <citation type="submission" date="2021-06" db="EMBL/GenBank/DDBJ databases">
        <title>Comparative genomics, transcriptomics and evolutionary studies reveal genomic signatures of adaptation to plant cell wall in hemibiotrophic fungi.</title>
        <authorList>
            <consortium name="DOE Joint Genome Institute"/>
            <person name="Baroncelli R."/>
            <person name="Diaz J.F."/>
            <person name="Benocci T."/>
            <person name="Peng M."/>
            <person name="Battaglia E."/>
            <person name="Haridas S."/>
            <person name="Andreopoulos W."/>
            <person name="Labutti K."/>
            <person name="Pangilinan J."/>
            <person name="Floch G.L."/>
            <person name="Makela M.R."/>
            <person name="Henrissat B."/>
            <person name="Grigoriev I.V."/>
            <person name="Crouch J.A."/>
            <person name="De Vries R.P."/>
            <person name="Sukno S.A."/>
            <person name="Thon M.R."/>
        </authorList>
    </citation>
    <scope>NUCLEOTIDE SEQUENCE</scope>
    <source>
        <strain evidence="2">CBS 193.32</strain>
    </source>
</reference>
<keyword evidence="3" id="KW-1185">Reference proteome</keyword>
<name>A0AAJ0AUR9_9PEZI</name>
<comment type="caution">
    <text evidence="2">The sequence shown here is derived from an EMBL/GenBank/DDBJ whole genome shotgun (WGS) entry which is preliminary data.</text>
</comment>
<evidence type="ECO:0000256" key="1">
    <source>
        <dbReference type="SAM" id="MobiDB-lite"/>
    </source>
</evidence>
<feature type="compositionally biased region" description="Polar residues" evidence="1">
    <location>
        <begin position="13"/>
        <end position="43"/>
    </location>
</feature>
<feature type="region of interest" description="Disordered" evidence="1">
    <location>
        <begin position="1"/>
        <end position="90"/>
    </location>
</feature>
<gene>
    <name evidence="2" type="ORF">BDP55DRAFT_652370</name>
</gene>
<sequence length="90" mass="10062">MQTLPATRRLPVRQSSNTEPTRQRSPTRTSYKNAPKSINSIYPSKSPHPNPIPNRNHLHLQTKKSSPSRWRIGATSLGAHAETQTRASPV</sequence>
<proteinExistence type="predicted"/>
<dbReference type="AlphaFoldDB" id="A0AAJ0AUR9"/>
<dbReference type="Proteomes" id="UP001224890">
    <property type="component" value="Unassembled WGS sequence"/>
</dbReference>
<accession>A0AAJ0AUR9</accession>
<dbReference type="EMBL" id="JAHMHR010000007">
    <property type="protein sequence ID" value="KAK1690002.1"/>
    <property type="molecule type" value="Genomic_DNA"/>
</dbReference>
<dbReference type="GeneID" id="85458636"/>
<dbReference type="RefSeq" id="XP_060433697.1">
    <property type="nucleotide sequence ID" value="XM_060574110.1"/>
</dbReference>
<evidence type="ECO:0000313" key="2">
    <source>
        <dbReference type="EMBL" id="KAK1690002.1"/>
    </source>
</evidence>
<protein>
    <submittedName>
        <fullName evidence="2">Uncharacterized protein</fullName>
    </submittedName>
</protein>
<evidence type="ECO:0000313" key="3">
    <source>
        <dbReference type="Proteomes" id="UP001224890"/>
    </source>
</evidence>
<organism evidence="2 3">
    <name type="scientific">Colletotrichum godetiae</name>
    <dbReference type="NCBI Taxonomy" id="1209918"/>
    <lineage>
        <taxon>Eukaryota</taxon>
        <taxon>Fungi</taxon>
        <taxon>Dikarya</taxon>
        <taxon>Ascomycota</taxon>
        <taxon>Pezizomycotina</taxon>
        <taxon>Sordariomycetes</taxon>
        <taxon>Hypocreomycetidae</taxon>
        <taxon>Glomerellales</taxon>
        <taxon>Glomerellaceae</taxon>
        <taxon>Colletotrichum</taxon>
        <taxon>Colletotrichum acutatum species complex</taxon>
    </lineage>
</organism>